<feature type="transmembrane region" description="Helical" evidence="1">
    <location>
        <begin position="119"/>
        <end position="141"/>
    </location>
</feature>
<reference evidence="2 3" key="1">
    <citation type="submission" date="2024-04" db="EMBL/GenBank/DDBJ databases">
        <title>Tritrichomonas musculus Genome.</title>
        <authorList>
            <person name="Alves-Ferreira E."/>
            <person name="Grigg M."/>
            <person name="Lorenzi H."/>
            <person name="Galac M."/>
        </authorList>
    </citation>
    <scope>NUCLEOTIDE SEQUENCE [LARGE SCALE GENOMIC DNA]</scope>
    <source>
        <strain evidence="2 3">EAF2021</strain>
    </source>
</reference>
<evidence type="ECO:0000256" key="1">
    <source>
        <dbReference type="SAM" id="Phobius"/>
    </source>
</evidence>
<dbReference type="EMBL" id="JAPFFF010000006">
    <property type="protein sequence ID" value="KAK8887424.1"/>
    <property type="molecule type" value="Genomic_DNA"/>
</dbReference>
<comment type="caution">
    <text evidence="2">The sequence shown here is derived from an EMBL/GenBank/DDBJ whole genome shotgun (WGS) entry which is preliminary data.</text>
</comment>
<evidence type="ECO:0000313" key="2">
    <source>
        <dbReference type="EMBL" id="KAK8887424.1"/>
    </source>
</evidence>
<proteinExistence type="predicted"/>
<dbReference type="Proteomes" id="UP001470230">
    <property type="component" value="Unassembled WGS sequence"/>
</dbReference>
<keyword evidence="1" id="KW-0812">Transmembrane</keyword>
<protein>
    <submittedName>
        <fullName evidence="2">Uncharacterized protein</fullName>
    </submittedName>
</protein>
<sequence>MQKDELEKITFSIQVKSDNYVYSNGFVRYFFNDNNKMPLSMPTSFIQMKNDVDSKLEFPLSDMIEMEDVYLTVFISFSFIWTVKESTFSTKNRSPNKISIDDDFNDESSKFKQTKSFRILMLTLMISCGVAIVSILLFLTLKIVINRIHRKNNYQQYTDSVPNNHMKVTLADNI</sequence>
<evidence type="ECO:0000313" key="3">
    <source>
        <dbReference type="Proteomes" id="UP001470230"/>
    </source>
</evidence>
<keyword evidence="1" id="KW-1133">Transmembrane helix</keyword>
<accession>A0ABR2K8N8</accession>
<gene>
    <name evidence="2" type="ORF">M9Y10_038464</name>
</gene>
<name>A0ABR2K8N8_9EUKA</name>
<organism evidence="2 3">
    <name type="scientific">Tritrichomonas musculus</name>
    <dbReference type="NCBI Taxonomy" id="1915356"/>
    <lineage>
        <taxon>Eukaryota</taxon>
        <taxon>Metamonada</taxon>
        <taxon>Parabasalia</taxon>
        <taxon>Tritrichomonadida</taxon>
        <taxon>Tritrichomonadidae</taxon>
        <taxon>Tritrichomonas</taxon>
    </lineage>
</organism>
<keyword evidence="3" id="KW-1185">Reference proteome</keyword>
<keyword evidence="1" id="KW-0472">Membrane</keyword>